<organism evidence="9 10">
    <name type="scientific">Thyridium curvatum</name>
    <dbReference type="NCBI Taxonomy" id="1093900"/>
    <lineage>
        <taxon>Eukaryota</taxon>
        <taxon>Fungi</taxon>
        <taxon>Dikarya</taxon>
        <taxon>Ascomycota</taxon>
        <taxon>Pezizomycotina</taxon>
        <taxon>Sordariomycetes</taxon>
        <taxon>Sordariomycetidae</taxon>
        <taxon>Thyridiales</taxon>
        <taxon>Thyridiaceae</taxon>
        <taxon>Thyridium</taxon>
    </lineage>
</organism>
<dbReference type="GO" id="GO:0016020">
    <property type="term" value="C:membrane"/>
    <property type="evidence" value="ECO:0007669"/>
    <property type="project" value="UniProtKB-SubCell"/>
</dbReference>
<dbReference type="OrthoDB" id="2019572at2759"/>
<feature type="chain" id="PRO_5021477044" description="WSC domain-containing protein" evidence="7">
    <location>
        <begin position="27"/>
        <end position="279"/>
    </location>
</feature>
<protein>
    <recommendedName>
        <fullName evidence="8">WSC domain-containing protein</fullName>
    </recommendedName>
</protein>
<dbReference type="Pfam" id="PF01822">
    <property type="entry name" value="WSC"/>
    <property type="match status" value="1"/>
</dbReference>
<gene>
    <name evidence="9" type="ORF">E0L32_002787</name>
</gene>
<dbReference type="PROSITE" id="PS51212">
    <property type="entry name" value="WSC"/>
    <property type="match status" value="1"/>
</dbReference>
<dbReference type="InterPro" id="IPR002889">
    <property type="entry name" value="WSC_carb-bd"/>
</dbReference>
<evidence type="ECO:0000256" key="1">
    <source>
        <dbReference type="ARBA" id="ARBA00004167"/>
    </source>
</evidence>
<evidence type="ECO:0000256" key="2">
    <source>
        <dbReference type="ARBA" id="ARBA00022692"/>
    </source>
</evidence>
<feature type="transmembrane region" description="Helical" evidence="6">
    <location>
        <begin position="184"/>
        <end position="207"/>
    </location>
</feature>
<feature type="compositionally biased region" description="Low complexity" evidence="5">
    <location>
        <begin position="143"/>
        <end position="162"/>
    </location>
</feature>
<feature type="signal peptide" evidence="7">
    <location>
        <begin position="1"/>
        <end position="26"/>
    </location>
</feature>
<reference evidence="9 10" key="1">
    <citation type="submission" date="2019-06" db="EMBL/GenBank/DDBJ databases">
        <title>Draft genome sequence of the filamentous fungus Phialemoniopsis curvata isolated from diesel fuel.</title>
        <authorList>
            <person name="Varaljay V.A."/>
            <person name="Lyon W.J."/>
            <person name="Crouch A.L."/>
            <person name="Drake C.E."/>
            <person name="Hollomon J.M."/>
            <person name="Nadeau L.J."/>
            <person name="Nunn H.S."/>
            <person name="Stevenson B.S."/>
            <person name="Bojanowski C.L."/>
            <person name="Crookes-Goodson W.J."/>
        </authorList>
    </citation>
    <scope>NUCLEOTIDE SEQUENCE [LARGE SCALE GENOMIC DNA]</scope>
    <source>
        <strain evidence="9 10">D216</strain>
    </source>
</reference>
<dbReference type="SMART" id="SM00321">
    <property type="entry name" value="WSC"/>
    <property type="match status" value="1"/>
</dbReference>
<keyword evidence="7" id="KW-0732">Signal</keyword>
<dbReference type="InterPro" id="IPR051694">
    <property type="entry name" value="Immunoregulatory_rcpt-like"/>
</dbReference>
<evidence type="ECO:0000256" key="3">
    <source>
        <dbReference type="ARBA" id="ARBA00022989"/>
    </source>
</evidence>
<sequence length="279" mass="29366">MKSFFNTMTALVAVGVVALPDQLARALVAVEEPSGVPQPMVPVVQGCFSSSGDLEFNSAPKYNSKDECGNKLCQKLGKKVAATTQGQKCYCGDSYPPKSTLVDDKMCNISCTGFGEQACGGLGYYTVYNTGLELVDVHNLPDPSSSAAAKPTTTSTTSSAPTVFVTESNTPSASAQPQSKSNTAGIAAGVVVGVAVVGAAVGGLFFFMRRRRNREIEEEHRRNAAVNAFMNSGKPPSSSGGYSASDSRMDPVMAQRRMSSGSIADNEDYSRRILRVTNA</sequence>
<evidence type="ECO:0000313" key="10">
    <source>
        <dbReference type="Proteomes" id="UP000319257"/>
    </source>
</evidence>
<proteinExistence type="predicted"/>
<evidence type="ECO:0000256" key="5">
    <source>
        <dbReference type="SAM" id="MobiDB-lite"/>
    </source>
</evidence>
<dbReference type="PANTHER" id="PTHR15549:SF33">
    <property type="entry name" value="MEMBRANE PROTEIN WSC4, PUTATIVE (AFU_ORTHOLOGUE AFUA_5G09020)-RELATED"/>
    <property type="match status" value="1"/>
</dbReference>
<comment type="caution">
    <text evidence="9">The sequence shown here is derived from an EMBL/GenBank/DDBJ whole genome shotgun (WGS) entry which is preliminary data.</text>
</comment>
<evidence type="ECO:0000259" key="8">
    <source>
        <dbReference type="PROSITE" id="PS51212"/>
    </source>
</evidence>
<feature type="compositionally biased region" description="Polar residues" evidence="5">
    <location>
        <begin position="165"/>
        <end position="180"/>
    </location>
</feature>
<evidence type="ECO:0000256" key="7">
    <source>
        <dbReference type="SAM" id="SignalP"/>
    </source>
</evidence>
<dbReference type="InParanoid" id="A0A507BNB1"/>
<dbReference type="Proteomes" id="UP000319257">
    <property type="component" value="Unassembled WGS sequence"/>
</dbReference>
<dbReference type="PANTHER" id="PTHR15549">
    <property type="entry name" value="PAIRED IMMUNOGLOBULIN-LIKE TYPE 2 RECEPTOR"/>
    <property type="match status" value="1"/>
</dbReference>
<feature type="region of interest" description="Disordered" evidence="5">
    <location>
        <begin position="143"/>
        <end position="180"/>
    </location>
</feature>
<dbReference type="GO" id="GO:0071944">
    <property type="term" value="C:cell periphery"/>
    <property type="evidence" value="ECO:0007669"/>
    <property type="project" value="UniProtKB-ARBA"/>
</dbReference>
<evidence type="ECO:0000313" key="9">
    <source>
        <dbReference type="EMBL" id="TPX18278.1"/>
    </source>
</evidence>
<feature type="compositionally biased region" description="Low complexity" evidence="5">
    <location>
        <begin position="232"/>
        <end position="246"/>
    </location>
</feature>
<dbReference type="RefSeq" id="XP_030999989.1">
    <property type="nucleotide sequence ID" value="XM_031137014.1"/>
</dbReference>
<keyword evidence="3 6" id="KW-1133">Transmembrane helix</keyword>
<dbReference type="AlphaFoldDB" id="A0A507BNB1"/>
<keyword evidence="4 6" id="KW-0472">Membrane</keyword>
<keyword evidence="10" id="KW-1185">Reference proteome</keyword>
<dbReference type="EMBL" id="SKBQ01000011">
    <property type="protein sequence ID" value="TPX18278.1"/>
    <property type="molecule type" value="Genomic_DNA"/>
</dbReference>
<dbReference type="STRING" id="1093900.A0A507BNB1"/>
<comment type="subcellular location">
    <subcellularLocation>
        <location evidence="1">Membrane</location>
        <topology evidence="1">Single-pass membrane protein</topology>
    </subcellularLocation>
</comment>
<keyword evidence="2 6" id="KW-0812">Transmembrane</keyword>
<name>A0A507BNB1_9PEZI</name>
<dbReference type="GeneID" id="41970234"/>
<feature type="region of interest" description="Disordered" evidence="5">
    <location>
        <begin position="229"/>
        <end position="267"/>
    </location>
</feature>
<evidence type="ECO:0000256" key="4">
    <source>
        <dbReference type="ARBA" id="ARBA00023136"/>
    </source>
</evidence>
<feature type="domain" description="WSC" evidence="8">
    <location>
        <begin position="41"/>
        <end position="131"/>
    </location>
</feature>
<evidence type="ECO:0000256" key="6">
    <source>
        <dbReference type="SAM" id="Phobius"/>
    </source>
</evidence>
<accession>A0A507BNB1</accession>